<evidence type="ECO:0000313" key="10">
    <source>
        <dbReference type="EMBL" id="AZQ76059.1"/>
    </source>
</evidence>
<dbReference type="PROSITE" id="PS50928">
    <property type="entry name" value="ABC_TM1"/>
    <property type="match status" value="1"/>
</dbReference>
<dbReference type="Pfam" id="PF00528">
    <property type="entry name" value="BPD_transp_1"/>
    <property type="match status" value="1"/>
</dbReference>
<keyword evidence="5 8" id="KW-0812">Transmembrane</keyword>
<comment type="similarity">
    <text evidence="2">Belongs to the binding-protein-dependent transport system permease family. CysTW subfamily.</text>
</comment>
<dbReference type="PANTHER" id="PTHR30450:SF1">
    <property type="entry name" value="D-METHIONINE TRANSPORT SYSTEM PERMEASE PROTEIN METI-RELATED"/>
    <property type="match status" value="1"/>
</dbReference>
<keyword evidence="3 8" id="KW-0813">Transport</keyword>
<dbReference type="FunFam" id="1.10.3720.10:FF:000002">
    <property type="entry name" value="D-methionine ABC transporter permease MetI"/>
    <property type="match status" value="1"/>
</dbReference>
<feature type="transmembrane region" description="Helical" evidence="8">
    <location>
        <begin position="62"/>
        <end position="86"/>
    </location>
</feature>
<feature type="transmembrane region" description="Helical" evidence="8">
    <location>
        <begin position="195"/>
        <end position="218"/>
    </location>
</feature>
<gene>
    <name evidence="10" type="ORF">EJ997_00695</name>
</gene>
<dbReference type="SUPFAM" id="SSF161098">
    <property type="entry name" value="MetI-like"/>
    <property type="match status" value="1"/>
</dbReference>
<dbReference type="PANTHER" id="PTHR30450">
    <property type="entry name" value="ABC TRANSPORTER PERMEASE"/>
    <property type="match status" value="1"/>
</dbReference>
<evidence type="ECO:0000256" key="2">
    <source>
        <dbReference type="ARBA" id="ARBA00007069"/>
    </source>
</evidence>
<dbReference type="KEGG" id="flh:EJ997_00695"/>
<evidence type="ECO:0000256" key="1">
    <source>
        <dbReference type="ARBA" id="ARBA00004651"/>
    </source>
</evidence>
<comment type="subcellular location">
    <subcellularLocation>
        <location evidence="1 8">Cell membrane</location>
        <topology evidence="1 8">Multi-pass membrane protein</topology>
    </subcellularLocation>
</comment>
<protein>
    <submittedName>
        <fullName evidence="10">ABC transporter permease</fullName>
    </submittedName>
</protein>
<feature type="transmembrane region" description="Helical" evidence="8">
    <location>
        <begin position="28"/>
        <end position="50"/>
    </location>
</feature>
<dbReference type="OrthoDB" id="9793490at2"/>
<dbReference type="GO" id="GO:0005886">
    <property type="term" value="C:plasma membrane"/>
    <property type="evidence" value="ECO:0007669"/>
    <property type="project" value="UniProtKB-SubCell"/>
</dbReference>
<organism evidence="10 11">
    <name type="scientific">Flaviflexus ciconiae</name>
    <dbReference type="NCBI Taxonomy" id="2496867"/>
    <lineage>
        <taxon>Bacteria</taxon>
        <taxon>Bacillati</taxon>
        <taxon>Actinomycetota</taxon>
        <taxon>Actinomycetes</taxon>
        <taxon>Actinomycetales</taxon>
        <taxon>Actinomycetaceae</taxon>
        <taxon>Flaviflexus</taxon>
    </lineage>
</organism>
<evidence type="ECO:0000259" key="9">
    <source>
        <dbReference type="PROSITE" id="PS50928"/>
    </source>
</evidence>
<evidence type="ECO:0000256" key="3">
    <source>
        <dbReference type="ARBA" id="ARBA00022448"/>
    </source>
</evidence>
<dbReference type="Gene3D" id="1.10.3720.10">
    <property type="entry name" value="MetI-like"/>
    <property type="match status" value="1"/>
</dbReference>
<dbReference type="EMBL" id="CP034593">
    <property type="protein sequence ID" value="AZQ76059.1"/>
    <property type="molecule type" value="Genomic_DNA"/>
</dbReference>
<dbReference type="AlphaFoldDB" id="A0A3S9PUN7"/>
<keyword evidence="7 8" id="KW-0472">Membrane</keyword>
<evidence type="ECO:0000256" key="7">
    <source>
        <dbReference type="ARBA" id="ARBA00023136"/>
    </source>
</evidence>
<keyword evidence="6 8" id="KW-1133">Transmembrane helix</keyword>
<feature type="transmembrane region" description="Helical" evidence="8">
    <location>
        <begin position="153"/>
        <end position="175"/>
    </location>
</feature>
<evidence type="ECO:0000256" key="8">
    <source>
        <dbReference type="RuleBase" id="RU363032"/>
    </source>
</evidence>
<dbReference type="CDD" id="cd06261">
    <property type="entry name" value="TM_PBP2"/>
    <property type="match status" value="1"/>
</dbReference>
<dbReference type="GO" id="GO:0048473">
    <property type="term" value="P:D-methionine transmembrane transport"/>
    <property type="evidence" value="ECO:0007669"/>
    <property type="project" value="TreeGrafter"/>
</dbReference>
<dbReference type="Proteomes" id="UP000280344">
    <property type="component" value="Chromosome"/>
</dbReference>
<evidence type="ECO:0000313" key="11">
    <source>
        <dbReference type="Proteomes" id="UP000280344"/>
    </source>
</evidence>
<feature type="domain" description="ABC transmembrane type-1" evidence="9">
    <location>
        <begin position="24"/>
        <end position="218"/>
    </location>
</feature>
<sequence>MNTLTQDGTWFNNQIVQETLWDATVETLLMVGWSTLATVVIGLPLGILLVATAKGGIRPNKIVNAILSLIVNVGRSIPFIILLILLLPVTDWVMQTNIGWRGMVFPLAIGSIPFFARLVETNLLAVDSGKIEAAQMMGATRTRIMGDVILREALPGIIQSITVLIIMIIGFSAMGGTVGGGGLGALAYNYGYQRYFLDVLIITVVVLVVIVQIVQMLGDMLSRYVDHR</sequence>
<proteinExistence type="inferred from homology"/>
<feature type="transmembrane region" description="Helical" evidence="8">
    <location>
        <begin position="98"/>
        <end position="116"/>
    </location>
</feature>
<accession>A0A3S9PUN7</accession>
<keyword evidence="11" id="KW-1185">Reference proteome</keyword>
<evidence type="ECO:0000256" key="4">
    <source>
        <dbReference type="ARBA" id="ARBA00022475"/>
    </source>
</evidence>
<name>A0A3S9PUN7_9ACTO</name>
<dbReference type="InterPro" id="IPR051322">
    <property type="entry name" value="AA_ABC_Transporter_Permease"/>
</dbReference>
<dbReference type="InterPro" id="IPR035906">
    <property type="entry name" value="MetI-like_sf"/>
</dbReference>
<dbReference type="RefSeq" id="WP_126702868.1">
    <property type="nucleotide sequence ID" value="NZ_CP034593.1"/>
</dbReference>
<evidence type="ECO:0000256" key="5">
    <source>
        <dbReference type="ARBA" id="ARBA00022692"/>
    </source>
</evidence>
<reference evidence="10 11" key="1">
    <citation type="submission" date="2018-12" db="EMBL/GenBank/DDBJ databases">
        <title>Complete genome sequence of Flaviflexus sp. H23T48.</title>
        <authorList>
            <person name="Bae J.-W."/>
            <person name="Lee J.-Y."/>
        </authorList>
    </citation>
    <scope>NUCLEOTIDE SEQUENCE [LARGE SCALE GENOMIC DNA]</scope>
    <source>
        <strain evidence="10 11">H23T48</strain>
    </source>
</reference>
<evidence type="ECO:0000256" key="6">
    <source>
        <dbReference type="ARBA" id="ARBA00022989"/>
    </source>
</evidence>
<keyword evidence="4" id="KW-1003">Cell membrane</keyword>
<dbReference type="InterPro" id="IPR000515">
    <property type="entry name" value="MetI-like"/>
</dbReference>